<feature type="non-terminal residue" evidence="3">
    <location>
        <position position="339"/>
    </location>
</feature>
<feature type="domain" description="Lon N-terminal" evidence="2">
    <location>
        <begin position="2"/>
        <end position="276"/>
    </location>
</feature>
<dbReference type="Proteomes" id="UP000037460">
    <property type="component" value="Unassembled WGS sequence"/>
</dbReference>
<dbReference type="EMBL" id="JWZX01000871">
    <property type="protein sequence ID" value="KOO35436.1"/>
    <property type="molecule type" value="Genomic_DNA"/>
</dbReference>
<protein>
    <recommendedName>
        <fullName evidence="2">Lon N-terminal domain-containing protein</fullName>
    </recommendedName>
</protein>
<proteinExistence type="predicted"/>
<gene>
    <name evidence="3" type="ORF">Ctob_014896</name>
</gene>
<dbReference type="Gene3D" id="2.30.130.40">
    <property type="entry name" value="LON domain-like"/>
    <property type="match status" value="1"/>
</dbReference>
<dbReference type="InterPro" id="IPR046336">
    <property type="entry name" value="Lon_prtase_N_sf"/>
</dbReference>
<comment type="caution">
    <text evidence="3">The sequence shown here is derived from an EMBL/GenBank/DDBJ whole genome shotgun (WGS) entry which is preliminary data.</text>
</comment>
<reference evidence="4" key="1">
    <citation type="journal article" date="2015" name="PLoS Genet.">
        <title>Genome Sequence and Transcriptome Analyses of Chrysochromulina tobin: Metabolic Tools for Enhanced Algal Fitness in the Prominent Order Prymnesiales (Haptophyceae).</title>
        <authorList>
            <person name="Hovde B.T."/>
            <person name="Deodato C.R."/>
            <person name="Hunsperger H.M."/>
            <person name="Ryken S.A."/>
            <person name="Yost W."/>
            <person name="Jha R.K."/>
            <person name="Patterson J."/>
            <person name="Monnat R.J. Jr."/>
            <person name="Barlow S.B."/>
            <person name="Starkenburg S.R."/>
            <person name="Cattolico R.A."/>
        </authorList>
    </citation>
    <scope>NUCLEOTIDE SEQUENCE</scope>
    <source>
        <strain evidence="4">CCMP291</strain>
    </source>
</reference>
<dbReference type="InterPro" id="IPR003111">
    <property type="entry name" value="Lon_prtase_N"/>
</dbReference>
<evidence type="ECO:0000256" key="1">
    <source>
        <dbReference type="SAM" id="MobiDB-lite"/>
    </source>
</evidence>
<evidence type="ECO:0000313" key="4">
    <source>
        <dbReference type="Proteomes" id="UP000037460"/>
    </source>
</evidence>
<organism evidence="3 4">
    <name type="scientific">Chrysochromulina tobinii</name>
    <dbReference type="NCBI Taxonomy" id="1460289"/>
    <lineage>
        <taxon>Eukaryota</taxon>
        <taxon>Haptista</taxon>
        <taxon>Haptophyta</taxon>
        <taxon>Prymnesiophyceae</taxon>
        <taxon>Prymnesiales</taxon>
        <taxon>Chrysochromulinaceae</taxon>
        <taxon>Chrysochromulina</taxon>
    </lineage>
</organism>
<accession>A0A0M0K9A2</accession>
<feature type="region of interest" description="Disordered" evidence="1">
    <location>
        <begin position="186"/>
        <end position="206"/>
    </location>
</feature>
<name>A0A0M0K9A2_9EUKA</name>
<dbReference type="AlphaFoldDB" id="A0A0M0K9A2"/>
<dbReference type="Pfam" id="PF02190">
    <property type="entry name" value="LON_substr_bdg"/>
    <property type="match status" value="1"/>
</dbReference>
<evidence type="ECO:0000313" key="3">
    <source>
        <dbReference type="EMBL" id="KOO35436.1"/>
    </source>
</evidence>
<dbReference type="PROSITE" id="PS51787">
    <property type="entry name" value="LON_N"/>
    <property type="match status" value="1"/>
</dbReference>
<evidence type="ECO:0000259" key="2">
    <source>
        <dbReference type="PROSITE" id="PS51787"/>
    </source>
</evidence>
<dbReference type="Gene3D" id="1.20.58.1480">
    <property type="match status" value="1"/>
</dbReference>
<sequence>MEATFSVLPVRRVLFPMQVATYAVGKRSSVALIERLLDALGQPFGPLDDLARSSSAALLAVSLAKPDEEPPIHRVGTAVRLLEVRAVTQAMVGAGAGGSGLSAAAVYVIVVQGVERLTFEPAGATAQEKPYLRLTARRFEPGSELDHESATTYGLALHSLAQEVLRSLQHGALAAIASGLESNSNSELEGGGAADAQDAQDAQHGASSLLAHHGAASLLAAVRRSGGRMDASTLALLVDGLAAAADASPIEKQAVLETALISERAELVISILNRQLELMRSLRRLDLARRFALITTLPGRTTGARDDALATARELWLKQQLMAIRQKLREGGGGFVNGG</sequence>
<keyword evidence="4" id="KW-1185">Reference proteome</keyword>